<evidence type="ECO:0000313" key="5">
    <source>
        <dbReference type="Proteomes" id="UP000325313"/>
    </source>
</evidence>
<dbReference type="EMBL" id="VDEP01000116">
    <property type="protein sequence ID" value="KAA1129937.1"/>
    <property type="molecule type" value="Genomic_DNA"/>
</dbReference>
<dbReference type="AlphaFoldDB" id="A0A5B0N9K7"/>
<evidence type="ECO:0000256" key="1">
    <source>
        <dbReference type="SAM" id="MobiDB-lite"/>
    </source>
</evidence>
<name>A0A5B0N9K7_PUCGR</name>
<organism evidence="2 4">
    <name type="scientific">Puccinia graminis f. sp. tritici</name>
    <dbReference type="NCBI Taxonomy" id="56615"/>
    <lineage>
        <taxon>Eukaryota</taxon>
        <taxon>Fungi</taxon>
        <taxon>Dikarya</taxon>
        <taxon>Basidiomycota</taxon>
        <taxon>Pucciniomycotina</taxon>
        <taxon>Pucciniomycetes</taxon>
        <taxon>Pucciniales</taxon>
        <taxon>Pucciniaceae</taxon>
        <taxon>Puccinia</taxon>
    </lineage>
</organism>
<evidence type="ECO:0000313" key="3">
    <source>
        <dbReference type="EMBL" id="KAA1129937.1"/>
    </source>
</evidence>
<feature type="region of interest" description="Disordered" evidence="1">
    <location>
        <begin position="53"/>
        <end position="103"/>
    </location>
</feature>
<dbReference type="OrthoDB" id="10491120at2759"/>
<reference evidence="4 5" key="1">
    <citation type="submission" date="2019-05" db="EMBL/GenBank/DDBJ databases">
        <title>Emergence of the Ug99 lineage of the wheat stem rust pathogen through somatic hybridization.</title>
        <authorList>
            <person name="Li F."/>
            <person name="Upadhyaya N.M."/>
            <person name="Sperschneider J."/>
            <person name="Matny O."/>
            <person name="Nguyen-Phuc H."/>
            <person name="Mago R."/>
            <person name="Raley C."/>
            <person name="Miller M.E."/>
            <person name="Silverstein K.A.T."/>
            <person name="Henningsen E."/>
            <person name="Hirsch C.D."/>
            <person name="Visser B."/>
            <person name="Pretorius Z.A."/>
            <person name="Steffenson B.J."/>
            <person name="Schwessinger B."/>
            <person name="Dodds P.N."/>
            <person name="Figueroa M."/>
        </authorList>
    </citation>
    <scope>NUCLEOTIDE SEQUENCE [LARGE SCALE GENOMIC DNA]</scope>
    <source>
        <strain evidence="2">21-0</strain>
        <strain evidence="3 5">Ug99</strain>
    </source>
</reference>
<protein>
    <submittedName>
        <fullName evidence="2">Uncharacterized protein</fullName>
    </submittedName>
</protein>
<feature type="region of interest" description="Disordered" evidence="1">
    <location>
        <begin position="1"/>
        <end position="37"/>
    </location>
</feature>
<comment type="caution">
    <text evidence="2">The sequence shown here is derived from an EMBL/GenBank/DDBJ whole genome shotgun (WGS) entry which is preliminary data.</text>
</comment>
<evidence type="ECO:0000313" key="4">
    <source>
        <dbReference type="Proteomes" id="UP000324748"/>
    </source>
</evidence>
<accession>A0A5B0N9K7</accession>
<dbReference type="Proteomes" id="UP000325313">
    <property type="component" value="Unassembled WGS sequence"/>
</dbReference>
<feature type="compositionally biased region" description="Polar residues" evidence="1">
    <location>
        <begin position="53"/>
        <end position="68"/>
    </location>
</feature>
<sequence>MGPMETTTQALNLEQTSVQGLKREGHHPSTALQPVSSHELGSVCLSSGMKFSSTNHQLTSLPASNQPKPTQPGHPKPLRDTQAPHEPPQPINPWLTHTHQGKSNPCMTQAWVLQGSSRPLVKIQTLDDGLQASNLEQMSVQGSNPG</sequence>
<dbReference type="EMBL" id="VSWC01000106">
    <property type="protein sequence ID" value="KAA1085392.1"/>
    <property type="molecule type" value="Genomic_DNA"/>
</dbReference>
<keyword evidence="4" id="KW-1185">Reference proteome</keyword>
<proteinExistence type="predicted"/>
<feature type="compositionally biased region" description="Polar residues" evidence="1">
    <location>
        <begin position="1"/>
        <end position="19"/>
    </location>
</feature>
<gene>
    <name evidence="2" type="ORF">PGT21_005590</name>
    <name evidence="3" type="ORF">PGTUg99_007722</name>
</gene>
<dbReference type="Proteomes" id="UP000324748">
    <property type="component" value="Unassembled WGS sequence"/>
</dbReference>
<evidence type="ECO:0000313" key="2">
    <source>
        <dbReference type="EMBL" id="KAA1085392.1"/>
    </source>
</evidence>